<reference evidence="1" key="1">
    <citation type="submission" date="2023-04" db="EMBL/GenBank/DDBJ databases">
        <title>Ambrosiozyma monospora NBRC 10751.</title>
        <authorList>
            <person name="Ichikawa N."/>
            <person name="Sato H."/>
            <person name="Tonouchi N."/>
        </authorList>
    </citation>
    <scope>NUCLEOTIDE SEQUENCE</scope>
    <source>
        <strain evidence="1">NBRC 10751</strain>
    </source>
</reference>
<evidence type="ECO:0000313" key="2">
    <source>
        <dbReference type="Proteomes" id="UP001165064"/>
    </source>
</evidence>
<keyword evidence="2" id="KW-1185">Reference proteome</keyword>
<dbReference type="Proteomes" id="UP001165064">
    <property type="component" value="Unassembled WGS sequence"/>
</dbReference>
<accession>A0ACB5SRK0</accession>
<name>A0ACB5SRK0_AMBMO</name>
<gene>
    <name evidence="1" type="ORF">Amon02_000018900</name>
</gene>
<protein>
    <submittedName>
        <fullName evidence="1">Unnamed protein product</fullName>
    </submittedName>
</protein>
<evidence type="ECO:0000313" key="1">
    <source>
        <dbReference type="EMBL" id="GME70419.1"/>
    </source>
</evidence>
<organism evidence="1 2">
    <name type="scientific">Ambrosiozyma monospora</name>
    <name type="common">Yeast</name>
    <name type="synonym">Endomycopsis monosporus</name>
    <dbReference type="NCBI Taxonomy" id="43982"/>
    <lineage>
        <taxon>Eukaryota</taxon>
        <taxon>Fungi</taxon>
        <taxon>Dikarya</taxon>
        <taxon>Ascomycota</taxon>
        <taxon>Saccharomycotina</taxon>
        <taxon>Pichiomycetes</taxon>
        <taxon>Pichiales</taxon>
        <taxon>Pichiaceae</taxon>
        <taxon>Ambrosiozyma</taxon>
    </lineage>
</organism>
<dbReference type="EMBL" id="BSXS01000033">
    <property type="protein sequence ID" value="GME70419.1"/>
    <property type="molecule type" value="Genomic_DNA"/>
</dbReference>
<comment type="caution">
    <text evidence="1">The sequence shown here is derived from an EMBL/GenBank/DDBJ whole genome shotgun (WGS) entry which is preliminary data.</text>
</comment>
<proteinExistence type="predicted"/>
<sequence>MKSVAYGTPGAKNRVIQNWKIPMNAITDPKFVYLGIPLNRLDWERRLKVTLKKIPPLWDKAIEVRTLFINTYVFSTLYYLDHYPSCPPDVLTTFKQQITNIQPPNGFRISTSKIQTPIWLGDMVCLIYLTR</sequence>